<comment type="caution">
    <text evidence="3">The sequence shown here is derived from an EMBL/GenBank/DDBJ whole genome shotgun (WGS) entry which is preliminary data.</text>
</comment>
<dbReference type="PROSITE" id="PS50020">
    <property type="entry name" value="WW_DOMAIN_2"/>
    <property type="match status" value="1"/>
</dbReference>
<keyword evidence="4" id="KW-1185">Reference proteome</keyword>
<protein>
    <recommendedName>
        <fullName evidence="2">WW domain-containing protein</fullName>
    </recommendedName>
</protein>
<sequence length="118" mass="14015">MLLACLAINLPAQTLCQSEEIQEPVDAPQFYFWNELTGETQWDDPGDVPFEDAHGNRYWLGPNGERLENDPQSHRYSWVEGWSAEHKRPFYYNQETKESTWDRPPDLAWRRVPYKDEL</sequence>
<dbReference type="CDD" id="cd00201">
    <property type="entry name" value="WW"/>
    <property type="match status" value="1"/>
</dbReference>
<evidence type="ECO:0000313" key="4">
    <source>
        <dbReference type="Proteomes" id="UP001489004"/>
    </source>
</evidence>
<name>A0AAW1PWW8_9CHLO</name>
<dbReference type="SUPFAM" id="SSF51045">
    <property type="entry name" value="WW domain"/>
    <property type="match status" value="2"/>
</dbReference>
<dbReference type="Proteomes" id="UP001489004">
    <property type="component" value="Unassembled WGS sequence"/>
</dbReference>
<organism evidence="3 4">
    <name type="scientific">[Myrmecia] bisecta</name>
    <dbReference type="NCBI Taxonomy" id="41462"/>
    <lineage>
        <taxon>Eukaryota</taxon>
        <taxon>Viridiplantae</taxon>
        <taxon>Chlorophyta</taxon>
        <taxon>core chlorophytes</taxon>
        <taxon>Trebouxiophyceae</taxon>
        <taxon>Trebouxiales</taxon>
        <taxon>Trebouxiaceae</taxon>
        <taxon>Myrmecia</taxon>
    </lineage>
</organism>
<gene>
    <name evidence="3" type="ORF">WJX72_008973</name>
</gene>
<feature type="chain" id="PRO_5043598265" description="WW domain-containing protein" evidence="1">
    <location>
        <begin position="17"/>
        <end position="118"/>
    </location>
</feature>
<evidence type="ECO:0000256" key="1">
    <source>
        <dbReference type="SAM" id="SignalP"/>
    </source>
</evidence>
<evidence type="ECO:0000259" key="2">
    <source>
        <dbReference type="PROSITE" id="PS50020"/>
    </source>
</evidence>
<evidence type="ECO:0000313" key="3">
    <source>
        <dbReference type="EMBL" id="KAK9818216.1"/>
    </source>
</evidence>
<dbReference type="PROSITE" id="PS01159">
    <property type="entry name" value="WW_DOMAIN_1"/>
    <property type="match status" value="1"/>
</dbReference>
<dbReference type="SMART" id="SM00456">
    <property type="entry name" value="WW"/>
    <property type="match status" value="2"/>
</dbReference>
<dbReference type="InterPro" id="IPR036020">
    <property type="entry name" value="WW_dom_sf"/>
</dbReference>
<dbReference type="Gene3D" id="2.20.70.10">
    <property type="match status" value="1"/>
</dbReference>
<dbReference type="EMBL" id="JALJOR010000004">
    <property type="protein sequence ID" value="KAK9818216.1"/>
    <property type="molecule type" value="Genomic_DNA"/>
</dbReference>
<feature type="signal peptide" evidence="1">
    <location>
        <begin position="1"/>
        <end position="16"/>
    </location>
</feature>
<accession>A0AAW1PWW8</accession>
<dbReference type="Pfam" id="PF00397">
    <property type="entry name" value="WW"/>
    <property type="match status" value="1"/>
</dbReference>
<reference evidence="3 4" key="1">
    <citation type="journal article" date="2024" name="Nat. Commun.">
        <title>Phylogenomics reveals the evolutionary origins of lichenization in chlorophyte algae.</title>
        <authorList>
            <person name="Puginier C."/>
            <person name="Libourel C."/>
            <person name="Otte J."/>
            <person name="Skaloud P."/>
            <person name="Haon M."/>
            <person name="Grisel S."/>
            <person name="Petersen M."/>
            <person name="Berrin J.G."/>
            <person name="Delaux P.M."/>
            <person name="Dal Grande F."/>
            <person name="Keller J."/>
        </authorList>
    </citation>
    <scope>NUCLEOTIDE SEQUENCE [LARGE SCALE GENOMIC DNA]</scope>
    <source>
        <strain evidence="3 4">SAG 2043</strain>
    </source>
</reference>
<proteinExistence type="predicted"/>
<dbReference type="AlphaFoldDB" id="A0AAW1PWW8"/>
<feature type="domain" description="WW" evidence="2">
    <location>
        <begin position="72"/>
        <end position="106"/>
    </location>
</feature>
<dbReference type="InterPro" id="IPR001202">
    <property type="entry name" value="WW_dom"/>
</dbReference>
<keyword evidence="1" id="KW-0732">Signal</keyword>